<feature type="binding site" evidence="7">
    <location>
        <position position="96"/>
    </location>
    <ligand>
        <name>NADP(+)</name>
        <dbReference type="ChEBI" id="CHEBI:58349"/>
    </ligand>
</feature>
<dbReference type="PATRIC" id="fig|1280514.3.peg.469"/>
<comment type="similarity">
    <text evidence="7">Belongs to the shikimate dehydrogenase family.</text>
</comment>
<evidence type="ECO:0000256" key="2">
    <source>
        <dbReference type="ARBA" id="ARBA00012962"/>
    </source>
</evidence>
<feature type="binding site" evidence="7">
    <location>
        <position position="256"/>
    </location>
    <ligand>
        <name>NADP(+)</name>
        <dbReference type="ChEBI" id="CHEBI:58349"/>
    </ligand>
</feature>
<dbReference type="InterPro" id="IPR022893">
    <property type="entry name" value="Shikimate_DH_fam"/>
</dbReference>
<dbReference type="UniPathway" id="UPA00053">
    <property type="reaction ID" value="UER00087"/>
</dbReference>
<evidence type="ECO:0000313" key="11">
    <source>
        <dbReference type="EMBL" id="KJF18731.1"/>
    </source>
</evidence>
<dbReference type="Proteomes" id="UP000032360">
    <property type="component" value="Unassembled WGS sequence"/>
</dbReference>
<dbReference type="PANTHER" id="PTHR21089">
    <property type="entry name" value="SHIKIMATE DEHYDROGENASE"/>
    <property type="match status" value="1"/>
</dbReference>
<dbReference type="EC" id="1.1.1.25" evidence="2 7"/>
<evidence type="ECO:0000256" key="7">
    <source>
        <dbReference type="HAMAP-Rule" id="MF_00222"/>
    </source>
</evidence>
<sequence>MTNFEVEAHLSSWAWPTGATKVLAVIGDPVDHSLSPVIHNAAIRRLGLDIVYVGFKVARQDIESAMAAVRIFGIQGLSVTMPLKKEIIPFLDSVTERARLLQSVNVVYRKGDQLIGDSTDGPALVEALREDHGISVKGKSVAVIGSGGAGRAICLALGEAGVGEVYVVSRNLSTAAVAAELAGSVGFVGVPADIARADIVINATPVGMAGTQLSGLSPITPDQLSSGQFVYDIVYYPVQTPLMEVAASKHLEGGSGVSMLVQLSKIAFELWTGVEPPLEEMRAAAKAETLRRS</sequence>
<dbReference type="PANTHER" id="PTHR21089:SF1">
    <property type="entry name" value="BIFUNCTIONAL 3-DEHYDROQUINATE DEHYDRATASE_SHIKIMATE DEHYDROGENASE, CHLOROPLASTIC"/>
    <property type="match status" value="1"/>
</dbReference>
<protein>
    <recommendedName>
        <fullName evidence="2 7">Shikimate dehydrogenase (NADP(+))</fullName>
        <shortName evidence="7">SDH</shortName>
        <ecNumber evidence="2 7">1.1.1.25</ecNumber>
    </recommendedName>
</protein>
<feature type="binding site" evidence="7">
    <location>
        <position position="120"/>
    </location>
    <ligand>
        <name>shikimate</name>
        <dbReference type="ChEBI" id="CHEBI:36208"/>
    </ligand>
</feature>
<dbReference type="InterPro" id="IPR036291">
    <property type="entry name" value="NAD(P)-bd_dom_sf"/>
</dbReference>
<evidence type="ECO:0000256" key="6">
    <source>
        <dbReference type="ARBA" id="ARBA00023141"/>
    </source>
</evidence>
<dbReference type="RefSeq" id="WP_052604153.1">
    <property type="nucleotide sequence ID" value="NZ_JXYS01000007.1"/>
</dbReference>
<organism evidence="11 12">
    <name type="scientific">Acidithrix ferrooxidans</name>
    <dbReference type="NCBI Taxonomy" id="1280514"/>
    <lineage>
        <taxon>Bacteria</taxon>
        <taxon>Bacillati</taxon>
        <taxon>Actinomycetota</taxon>
        <taxon>Acidimicrobiia</taxon>
        <taxon>Acidimicrobiales</taxon>
        <taxon>Acidimicrobiaceae</taxon>
        <taxon>Acidithrix</taxon>
    </lineage>
</organism>
<dbReference type="Gene3D" id="3.40.50.720">
    <property type="entry name" value="NAD(P)-binding Rossmann-like Domain"/>
    <property type="match status" value="1"/>
</dbReference>
<evidence type="ECO:0000313" key="12">
    <source>
        <dbReference type="Proteomes" id="UP000032360"/>
    </source>
</evidence>
<dbReference type="GO" id="GO:0005829">
    <property type="term" value="C:cytosol"/>
    <property type="evidence" value="ECO:0007669"/>
    <property type="project" value="TreeGrafter"/>
</dbReference>
<dbReference type="InterPro" id="IPR028939">
    <property type="entry name" value="P5C_Rdtase_cat_N"/>
</dbReference>
<dbReference type="Pfam" id="PF08501">
    <property type="entry name" value="Shikimate_dh_N"/>
    <property type="match status" value="1"/>
</dbReference>
<feature type="active site" description="Proton acceptor" evidence="7">
    <location>
        <position position="84"/>
    </location>
</feature>
<evidence type="ECO:0000256" key="5">
    <source>
        <dbReference type="ARBA" id="ARBA00023002"/>
    </source>
</evidence>
<comment type="function">
    <text evidence="7">Involved in the biosynthesis of the chorismate, which leads to the biosynthesis of aromatic amino acids. Catalyzes the reversible NADPH linked reduction of 3-dehydroshikimate (DHSA) to yield shikimate (SA).</text>
</comment>
<dbReference type="AlphaFoldDB" id="A0A0D8HNL8"/>
<comment type="caution">
    <text evidence="7">Lacks conserved residue(s) required for the propagation of feature annotation.</text>
</comment>
<keyword evidence="4 7" id="KW-0521">NADP</keyword>
<feature type="domain" description="Pyrroline-5-carboxylate reductase catalytic N-terminal" evidence="8">
    <location>
        <begin position="141"/>
        <end position="230"/>
    </location>
</feature>
<feature type="domain" description="Shikimate dehydrogenase substrate binding N-terminal" evidence="9">
    <location>
        <begin position="25"/>
        <end position="107"/>
    </location>
</feature>
<feature type="binding site" evidence="7">
    <location>
        <begin position="145"/>
        <end position="149"/>
    </location>
    <ligand>
        <name>NADP(+)</name>
        <dbReference type="ChEBI" id="CHEBI:58349"/>
    </ligand>
</feature>
<comment type="caution">
    <text evidence="11">The sequence shown here is derived from an EMBL/GenBank/DDBJ whole genome shotgun (WGS) entry which is preliminary data.</text>
</comment>
<feature type="binding site" evidence="7">
    <location>
        <position position="235"/>
    </location>
    <ligand>
        <name>shikimate</name>
        <dbReference type="ChEBI" id="CHEBI:36208"/>
    </ligand>
</feature>
<dbReference type="GO" id="GO:0009423">
    <property type="term" value="P:chorismate biosynthetic process"/>
    <property type="evidence" value="ECO:0007669"/>
    <property type="project" value="UniProtKB-UniRule"/>
</dbReference>
<dbReference type="OrthoDB" id="9776868at2"/>
<keyword evidence="5 7" id="KW-0560">Oxidoreductase</keyword>
<dbReference type="Pfam" id="PF03807">
    <property type="entry name" value="F420_oxidored"/>
    <property type="match status" value="1"/>
</dbReference>
<evidence type="ECO:0000259" key="9">
    <source>
        <dbReference type="Pfam" id="PF08501"/>
    </source>
</evidence>
<dbReference type="GO" id="GO:0004764">
    <property type="term" value="F:shikimate 3-dehydrogenase (NADP+) activity"/>
    <property type="evidence" value="ECO:0007669"/>
    <property type="project" value="UniProtKB-UniRule"/>
</dbReference>
<feature type="binding site" evidence="7">
    <location>
        <position position="233"/>
    </location>
    <ligand>
        <name>NADP(+)</name>
        <dbReference type="ChEBI" id="CHEBI:58349"/>
    </ligand>
</feature>
<dbReference type="SUPFAM" id="SSF51735">
    <property type="entry name" value="NAD(P)-binding Rossmann-fold domains"/>
    <property type="match status" value="1"/>
</dbReference>
<proteinExistence type="inferred from homology"/>
<feature type="binding site" evidence="7">
    <location>
        <position position="105"/>
    </location>
    <ligand>
        <name>shikimate</name>
        <dbReference type="ChEBI" id="CHEBI:36208"/>
    </ligand>
</feature>
<accession>A0A0D8HNL8</accession>
<name>A0A0D8HNL8_9ACTN</name>
<reference evidence="11 12" key="1">
    <citation type="submission" date="2015-01" db="EMBL/GenBank/DDBJ databases">
        <title>Draft genome of the acidophilic iron oxidizer Acidithrix ferrooxidans strain Py-F3.</title>
        <authorList>
            <person name="Poehlein A."/>
            <person name="Eisen S."/>
            <person name="Schloemann M."/>
            <person name="Johnson B.D."/>
            <person name="Daniel R."/>
            <person name="Muehling M."/>
        </authorList>
    </citation>
    <scope>NUCLEOTIDE SEQUENCE [LARGE SCALE GENOMIC DNA]</scope>
    <source>
        <strain evidence="11 12">Py-F3</strain>
    </source>
</reference>
<dbReference type="GO" id="GO:0019632">
    <property type="term" value="P:shikimate metabolic process"/>
    <property type="evidence" value="ECO:0007669"/>
    <property type="project" value="InterPro"/>
</dbReference>
<dbReference type="GO" id="GO:0008652">
    <property type="term" value="P:amino acid biosynthetic process"/>
    <property type="evidence" value="ECO:0007669"/>
    <property type="project" value="UniProtKB-KW"/>
</dbReference>
<evidence type="ECO:0000256" key="1">
    <source>
        <dbReference type="ARBA" id="ARBA00004871"/>
    </source>
</evidence>
<comment type="subunit">
    <text evidence="7">Homodimer.</text>
</comment>
<dbReference type="InterPro" id="IPR013708">
    <property type="entry name" value="Shikimate_DH-bd_N"/>
</dbReference>
<keyword evidence="6 7" id="KW-0057">Aromatic amino acid biosynthesis</keyword>
<dbReference type="NCBIfam" id="TIGR00507">
    <property type="entry name" value="aroE"/>
    <property type="match status" value="1"/>
</dbReference>
<dbReference type="HAMAP" id="MF_00222">
    <property type="entry name" value="Shikimate_DH_AroE"/>
    <property type="match status" value="1"/>
</dbReference>
<dbReference type="InterPro" id="IPR011342">
    <property type="entry name" value="Shikimate_DH"/>
</dbReference>
<comment type="pathway">
    <text evidence="1 7">Metabolic intermediate biosynthesis; chorismate biosynthesis; chorismate from D-erythrose 4-phosphate and phosphoenolpyruvate: step 4/7.</text>
</comment>
<dbReference type="CDD" id="cd01065">
    <property type="entry name" value="NAD_bind_Shikimate_DH"/>
    <property type="match status" value="1"/>
</dbReference>
<keyword evidence="3 7" id="KW-0028">Amino-acid biosynthesis</keyword>
<dbReference type="EMBL" id="JXYS01000007">
    <property type="protein sequence ID" value="KJF18731.1"/>
    <property type="molecule type" value="Genomic_DNA"/>
</dbReference>
<dbReference type="STRING" id="1280514.AXFE_03400"/>
<gene>
    <name evidence="7 11" type="primary">aroE</name>
    <name evidence="11" type="ORF">AXFE_03400</name>
</gene>
<dbReference type="InterPro" id="IPR041121">
    <property type="entry name" value="SDH_C"/>
</dbReference>
<dbReference type="SUPFAM" id="SSF53223">
    <property type="entry name" value="Aminoacid dehydrogenase-like, N-terminal domain"/>
    <property type="match status" value="1"/>
</dbReference>
<feature type="binding site" evidence="7">
    <location>
        <begin position="33"/>
        <end position="35"/>
    </location>
    <ligand>
        <name>shikimate</name>
        <dbReference type="ChEBI" id="CHEBI:36208"/>
    </ligand>
</feature>
<evidence type="ECO:0000259" key="8">
    <source>
        <dbReference type="Pfam" id="PF03807"/>
    </source>
</evidence>
<comment type="catalytic activity">
    <reaction evidence="7">
        <text>shikimate + NADP(+) = 3-dehydroshikimate + NADPH + H(+)</text>
        <dbReference type="Rhea" id="RHEA:17737"/>
        <dbReference type="ChEBI" id="CHEBI:15378"/>
        <dbReference type="ChEBI" id="CHEBI:16630"/>
        <dbReference type="ChEBI" id="CHEBI:36208"/>
        <dbReference type="ChEBI" id="CHEBI:57783"/>
        <dbReference type="ChEBI" id="CHEBI:58349"/>
        <dbReference type="EC" id="1.1.1.25"/>
    </reaction>
</comment>
<keyword evidence="12" id="KW-1185">Reference proteome</keyword>
<dbReference type="Pfam" id="PF18317">
    <property type="entry name" value="SDH_C"/>
    <property type="match status" value="1"/>
</dbReference>
<dbReference type="GO" id="GO:0050661">
    <property type="term" value="F:NADP binding"/>
    <property type="evidence" value="ECO:0007669"/>
    <property type="project" value="InterPro"/>
</dbReference>
<evidence type="ECO:0000259" key="10">
    <source>
        <dbReference type="Pfam" id="PF18317"/>
    </source>
</evidence>
<evidence type="ECO:0000256" key="3">
    <source>
        <dbReference type="ARBA" id="ARBA00022605"/>
    </source>
</evidence>
<dbReference type="GO" id="GO:0009073">
    <property type="term" value="P:aromatic amino acid family biosynthetic process"/>
    <property type="evidence" value="ECO:0007669"/>
    <property type="project" value="UniProtKB-KW"/>
</dbReference>
<dbReference type="InterPro" id="IPR046346">
    <property type="entry name" value="Aminoacid_DH-like_N_sf"/>
</dbReference>
<feature type="binding site" evidence="7">
    <location>
        <position position="80"/>
    </location>
    <ligand>
        <name>shikimate</name>
        <dbReference type="ChEBI" id="CHEBI:36208"/>
    </ligand>
</feature>
<evidence type="ECO:0000256" key="4">
    <source>
        <dbReference type="ARBA" id="ARBA00022857"/>
    </source>
</evidence>
<dbReference type="Gene3D" id="3.40.50.10860">
    <property type="entry name" value="Leucine Dehydrogenase, chain A, domain 1"/>
    <property type="match status" value="1"/>
</dbReference>
<feature type="domain" description="SDH C-terminal" evidence="10">
    <location>
        <begin position="266"/>
        <end position="286"/>
    </location>
</feature>